<dbReference type="Proteomes" id="UP000248329">
    <property type="component" value="Unassembled WGS sequence"/>
</dbReference>
<comment type="caution">
    <text evidence="1">The sequence shown here is derived from an EMBL/GenBank/DDBJ whole genome shotgun (WGS) entry which is preliminary data.</text>
</comment>
<sequence>MAKVKKHEPREYRIAMEAIVDAYGPEEQAMGWYYYLDDKIQFPFEARCIATRPISPLKAGERVRVIQMVPEDECMREIFVEIEWQKRTFGVPLAQLQPLEVDEDTQEAIADWHYWVARGYEF</sequence>
<evidence type="ECO:0000313" key="2">
    <source>
        <dbReference type="Proteomes" id="UP000248329"/>
    </source>
</evidence>
<dbReference type="EMBL" id="PQXF01000025">
    <property type="protein sequence ID" value="PXF59450.1"/>
    <property type="molecule type" value="Genomic_DNA"/>
</dbReference>
<gene>
    <name evidence="1" type="ORF">C4B59_11595</name>
</gene>
<reference evidence="1" key="1">
    <citation type="submission" date="2018-01" db="EMBL/GenBank/DDBJ databases">
        <authorList>
            <person name="Krukenberg V."/>
        </authorList>
    </citation>
    <scope>NUCLEOTIDE SEQUENCE</scope>
    <source>
        <strain evidence="1">E20ANME2</strain>
    </source>
</reference>
<accession>A0AC61L0L4</accession>
<name>A0AC61L0L4_9EURY</name>
<protein>
    <submittedName>
        <fullName evidence="1">Calcium-binding protein</fullName>
    </submittedName>
</protein>
<evidence type="ECO:0000313" key="1">
    <source>
        <dbReference type="EMBL" id="PXF59450.1"/>
    </source>
</evidence>
<organism evidence="1 2">
    <name type="scientific">Candidatus Methanogaster sp</name>
    <dbReference type="NCBI Taxonomy" id="3386292"/>
    <lineage>
        <taxon>Archaea</taxon>
        <taxon>Methanobacteriati</taxon>
        <taxon>Methanobacteriota</taxon>
        <taxon>Stenosarchaea group</taxon>
        <taxon>Methanomicrobia</taxon>
        <taxon>Methanosarcinales</taxon>
        <taxon>ANME-2 cluster</taxon>
        <taxon>Candidatus Methanogasteraceae</taxon>
        <taxon>Candidatus Methanogaster</taxon>
    </lineage>
</organism>
<proteinExistence type="predicted"/>